<accession>A0A810QHC4</accession>
<evidence type="ECO:0000313" key="1">
    <source>
        <dbReference type="EMBL" id="BCK85412.1"/>
    </source>
</evidence>
<reference evidence="1" key="1">
    <citation type="submission" date="2020-09" db="EMBL/GenBank/DDBJ databases">
        <title>New species isolated from human feces.</title>
        <authorList>
            <person name="Kitahara M."/>
            <person name="Shigeno Y."/>
            <person name="Shime M."/>
            <person name="Matsumoto Y."/>
            <person name="Nakamura S."/>
            <person name="Motooka D."/>
            <person name="Fukuoka S."/>
            <person name="Nishikawa H."/>
            <person name="Benno Y."/>
        </authorList>
    </citation>
    <scope>NUCLEOTIDE SEQUENCE</scope>
    <source>
        <strain evidence="1">MM59</strain>
    </source>
</reference>
<organism evidence="1 2">
    <name type="scientific">Pusillibacter faecalis</name>
    <dbReference type="NCBI Taxonomy" id="2714358"/>
    <lineage>
        <taxon>Bacteria</taxon>
        <taxon>Bacillati</taxon>
        <taxon>Bacillota</taxon>
        <taxon>Clostridia</taxon>
        <taxon>Eubacteriales</taxon>
        <taxon>Oscillospiraceae</taxon>
        <taxon>Pusillibacter</taxon>
    </lineage>
</organism>
<name>A0A810QHC4_9FIRM</name>
<dbReference type="KEGG" id="pfaa:MM59RIKEN_27310"/>
<dbReference type="Proteomes" id="UP000679848">
    <property type="component" value="Chromosome"/>
</dbReference>
<dbReference type="AlphaFoldDB" id="A0A810QHC4"/>
<keyword evidence="2" id="KW-1185">Reference proteome</keyword>
<sequence>MNIGDKLRRPLELDTTYWGSTDGRLYPCEVVYIHPKGRYYTVEFDFHGTKIRQSFQAGFD</sequence>
<gene>
    <name evidence="1" type="ORF">MM59RIKEN_27310</name>
</gene>
<protein>
    <submittedName>
        <fullName evidence="1">Uncharacterized protein</fullName>
    </submittedName>
</protein>
<dbReference type="RefSeq" id="WP_213543534.1">
    <property type="nucleotide sequence ID" value="NZ_AP023420.1"/>
</dbReference>
<proteinExistence type="predicted"/>
<evidence type="ECO:0000313" key="2">
    <source>
        <dbReference type="Proteomes" id="UP000679848"/>
    </source>
</evidence>
<dbReference type="EMBL" id="AP023420">
    <property type="protein sequence ID" value="BCK85412.1"/>
    <property type="molecule type" value="Genomic_DNA"/>
</dbReference>